<reference evidence="3 4" key="1">
    <citation type="submission" date="2016-10" db="EMBL/GenBank/DDBJ databases">
        <authorList>
            <person name="de Groot N.N."/>
        </authorList>
    </citation>
    <scope>NUCLEOTIDE SEQUENCE [LARGE SCALE GENOMIC DNA]</scope>
    <source>
        <strain evidence="3 4">DSM 23042</strain>
    </source>
</reference>
<gene>
    <name evidence="3" type="ORF">SAMN04490244_103316</name>
</gene>
<dbReference type="STRING" id="641238.SAMN04490244_103316"/>
<feature type="chain" id="PRO_5011446324" description="DUF6647 domain-containing protein" evidence="1">
    <location>
        <begin position="20"/>
        <end position="173"/>
    </location>
</feature>
<sequence>MRLAASVALCLLLAAPAAAAPAVTGATSPQEPDAVHATMEQLDLWLDTYTDLPRPDTPLARIGFVAAGEAVPYAGRMTRLESTMSGLYDEASATIYLVRPWFGDTARDRSVLLHEMAHHRQATAKHWYCPEAMEWDAYRIQEEYLAKLGETGDFNWTWIALLSSCAPRDHHPD</sequence>
<name>A0A1H9SPF9_9RHOB</name>
<accession>A0A1H9SPF9</accession>
<proteinExistence type="predicted"/>
<keyword evidence="4" id="KW-1185">Reference proteome</keyword>
<evidence type="ECO:0000256" key="1">
    <source>
        <dbReference type="SAM" id="SignalP"/>
    </source>
</evidence>
<dbReference type="RefSeq" id="WP_235859799.1">
    <property type="nucleotide sequence ID" value="NZ_FOGU01000003.1"/>
</dbReference>
<dbReference type="Proteomes" id="UP000198885">
    <property type="component" value="Unassembled WGS sequence"/>
</dbReference>
<dbReference type="AlphaFoldDB" id="A0A1H9SPF9"/>
<dbReference type="Pfam" id="PF20352">
    <property type="entry name" value="DUF6647"/>
    <property type="match status" value="1"/>
</dbReference>
<dbReference type="InterPro" id="IPR046589">
    <property type="entry name" value="DUF6647"/>
</dbReference>
<dbReference type="EMBL" id="FOGU01000003">
    <property type="protein sequence ID" value="SER86748.1"/>
    <property type="molecule type" value="Genomic_DNA"/>
</dbReference>
<protein>
    <recommendedName>
        <fullName evidence="2">DUF6647 domain-containing protein</fullName>
    </recommendedName>
</protein>
<keyword evidence="1" id="KW-0732">Signal</keyword>
<feature type="signal peptide" evidence="1">
    <location>
        <begin position="1"/>
        <end position="19"/>
    </location>
</feature>
<evidence type="ECO:0000313" key="3">
    <source>
        <dbReference type="EMBL" id="SER86748.1"/>
    </source>
</evidence>
<evidence type="ECO:0000313" key="4">
    <source>
        <dbReference type="Proteomes" id="UP000198885"/>
    </source>
</evidence>
<evidence type="ECO:0000259" key="2">
    <source>
        <dbReference type="Pfam" id="PF20352"/>
    </source>
</evidence>
<organism evidence="3 4">
    <name type="scientific">Tranquillimonas rosea</name>
    <dbReference type="NCBI Taxonomy" id="641238"/>
    <lineage>
        <taxon>Bacteria</taxon>
        <taxon>Pseudomonadati</taxon>
        <taxon>Pseudomonadota</taxon>
        <taxon>Alphaproteobacteria</taxon>
        <taxon>Rhodobacterales</taxon>
        <taxon>Roseobacteraceae</taxon>
        <taxon>Tranquillimonas</taxon>
    </lineage>
</organism>
<feature type="domain" description="DUF6647" evidence="2">
    <location>
        <begin position="13"/>
        <end position="173"/>
    </location>
</feature>